<keyword evidence="3" id="KW-0547">Nucleotide-binding</keyword>
<dbReference type="PROSITE" id="PS00211">
    <property type="entry name" value="ABC_TRANSPORTER_1"/>
    <property type="match status" value="1"/>
</dbReference>
<accession>A0A1B6VH39</accession>
<proteinExistence type="inferred from homology"/>
<dbReference type="EMBL" id="LUTU01000014">
    <property type="protein sequence ID" value="OAJ66541.1"/>
    <property type="molecule type" value="Genomic_DNA"/>
</dbReference>
<evidence type="ECO:0000256" key="1">
    <source>
        <dbReference type="ARBA" id="ARBA00005417"/>
    </source>
</evidence>
<reference evidence="8 9" key="1">
    <citation type="submission" date="2016-03" db="EMBL/GenBank/DDBJ databases">
        <title>Draft genome sequence of Gluconobacter cerinus strain CECT 9110.</title>
        <authorList>
            <person name="Sainz F."/>
            <person name="Mas A."/>
            <person name="Torija M.J."/>
        </authorList>
    </citation>
    <scope>NUCLEOTIDE SEQUENCE [LARGE SCALE GENOMIC DNA]</scope>
    <source>
        <strain evidence="8 9">CECT 9110</strain>
    </source>
</reference>
<evidence type="ECO:0000313" key="8">
    <source>
        <dbReference type="EMBL" id="OAJ66541.1"/>
    </source>
</evidence>
<dbReference type="InterPro" id="IPR050153">
    <property type="entry name" value="Metal_Ion_Import_ABC"/>
</dbReference>
<evidence type="ECO:0000256" key="4">
    <source>
        <dbReference type="ARBA" id="ARBA00022840"/>
    </source>
</evidence>
<dbReference type="Proteomes" id="UP000077786">
    <property type="component" value="Unassembled WGS sequence"/>
</dbReference>
<comment type="similarity">
    <text evidence="1">Belongs to the ABC transporter superfamily.</text>
</comment>
<keyword evidence="5" id="KW-0864">Zinc transport</keyword>
<keyword evidence="5" id="KW-0862">Zinc</keyword>
<dbReference type="RefSeq" id="WP_064275181.1">
    <property type="nucleotide sequence ID" value="NZ_LUTU01000014.1"/>
</dbReference>
<comment type="caution">
    <text evidence="8">The sequence shown here is derived from an EMBL/GenBank/DDBJ whole genome shotgun (WGS) entry which is preliminary data.</text>
</comment>
<dbReference type="SUPFAM" id="SSF52540">
    <property type="entry name" value="P-loop containing nucleoside triphosphate hydrolases"/>
    <property type="match status" value="1"/>
</dbReference>
<dbReference type="GO" id="GO:0005524">
    <property type="term" value="F:ATP binding"/>
    <property type="evidence" value="ECO:0007669"/>
    <property type="project" value="UniProtKB-KW"/>
</dbReference>
<evidence type="ECO:0000256" key="6">
    <source>
        <dbReference type="ARBA" id="ARBA00023065"/>
    </source>
</evidence>
<dbReference type="InterPro" id="IPR017871">
    <property type="entry name" value="ABC_transporter-like_CS"/>
</dbReference>
<dbReference type="GO" id="GO:0006829">
    <property type="term" value="P:zinc ion transport"/>
    <property type="evidence" value="ECO:0007669"/>
    <property type="project" value="UniProtKB-KW"/>
</dbReference>
<evidence type="ECO:0000313" key="9">
    <source>
        <dbReference type="Proteomes" id="UP000077786"/>
    </source>
</evidence>
<dbReference type="GO" id="GO:0016887">
    <property type="term" value="F:ATP hydrolysis activity"/>
    <property type="evidence" value="ECO:0007669"/>
    <property type="project" value="InterPro"/>
</dbReference>
<sequence>MASPDNLVLENVTLCAGQTRVLNQVSLTVPLEGITLLSGRNGAGKSTVLRACLDLVRPEKGQILIDGLLPGMACERIGYMPQGLSDAALMIPAISHVMAAMDGARWGVPVRFGQRKREAERLLALTGALSFSKRPLGHLSGGERQRVCLAQALAGQPGLLLLDEPLAALDHDAQQQIVSLLVSLTQTLGVSILMTSHETAALEGRVTRVLALENGELHVRI</sequence>
<evidence type="ECO:0000256" key="3">
    <source>
        <dbReference type="ARBA" id="ARBA00022741"/>
    </source>
</evidence>
<name>A0A1B6VH39_9PROT</name>
<evidence type="ECO:0000259" key="7">
    <source>
        <dbReference type="PROSITE" id="PS50893"/>
    </source>
</evidence>
<dbReference type="PANTHER" id="PTHR42734">
    <property type="entry name" value="METAL TRANSPORT SYSTEM ATP-BINDING PROTEIN TM_0124-RELATED"/>
    <property type="match status" value="1"/>
</dbReference>
<gene>
    <name evidence="8" type="ORF">A0123_02672</name>
</gene>
<organism evidence="8 9">
    <name type="scientific">Gluconobacter cerinus</name>
    <dbReference type="NCBI Taxonomy" id="38307"/>
    <lineage>
        <taxon>Bacteria</taxon>
        <taxon>Pseudomonadati</taxon>
        <taxon>Pseudomonadota</taxon>
        <taxon>Alphaproteobacteria</taxon>
        <taxon>Acetobacterales</taxon>
        <taxon>Acetobacteraceae</taxon>
        <taxon>Gluconobacter</taxon>
    </lineage>
</organism>
<feature type="domain" description="ABC transporter" evidence="7">
    <location>
        <begin position="7"/>
        <end position="221"/>
    </location>
</feature>
<dbReference type="PROSITE" id="PS50893">
    <property type="entry name" value="ABC_TRANSPORTER_2"/>
    <property type="match status" value="1"/>
</dbReference>
<dbReference type="AlphaFoldDB" id="A0A1B6VH39"/>
<dbReference type="Gene3D" id="3.40.50.300">
    <property type="entry name" value="P-loop containing nucleotide triphosphate hydrolases"/>
    <property type="match status" value="1"/>
</dbReference>
<dbReference type="PATRIC" id="fig|38307.3.peg.2791"/>
<keyword evidence="2" id="KW-0813">Transport</keyword>
<keyword evidence="6" id="KW-0406">Ion transport</keyword>
<protein>
    <submittedName>
        <fullName evidence="8">Metal ABC transporter ATP-binding protein</fullName>
    </submittedName>
</protein>
<dbReference type="InterPro" id="IPR003439">
    <property type="entry name" value="ABC_transporter-like_ATP-bd"/>
</dbReference>
<dbReference type="SMART" id="SM00382">
    <property type="entry name" value="AAA"/>
    <property type="match status" value="1"/>
</dbReference>
<dbReference type="OrthoDB" id="9810077at2"/>
<dbReference type="InterPro" id="IPR027417">
    <property type="entry name" value="P-loop_NTPase"/>
</dbReference>
<dbReference type="Pfam" id="PF00005">
    <property type="entry name" value="ABC_tran"/>
    <property type="match status" value="1"/>
</dbReference>
<keyword evidence="4 8" id="KW-0067">ATP-binding</keyword>
<dbReference type="PANTHER" id="PTHR42734:SF17">
    <property type="entry name" value="METAL TRANSPORT SYSTEM ATP-BINDING PROTEIN TM_0124-RELATED"/>
    <property type="match status" value="1"/>
</dbReference>
<evidence type="ECO:0000256" key="2">
    <source>
        <dbReference type="ARBA" id="ARBA00022448"/>
    </source>
</evidence>
<dbReference type="InterPro" id="IPR003593">
    <property type="entry name" value="AAA+_ATPase"/>
</dbReference>
<evidence type="ECO:0000256" key="5">
    <source>
        <dbReference type="ARBA" id="ARBA00022906"/>
    </source>
</evidence>